<dbReference type="InterPro" id="IPR011231">
    <property type="entry name" value="Phage_VT1-Sakai_H0018"/>
</dbReference>
<evidence type="ECO:0000313" key="2">
    <source>
        <dbReference type="Proteomes" id="UP001238163"/>
    </source>
</evidence>
<organism evidence="1 2">
    <name type="scientific">Oligosphaera ethanolica</name>
    <dbReference type="NCBI Taxonomy" id="760260"/>
    <lineage>
        <taxon>Bacteria</taxon>
        <taxon>Pseudomonadati</taxon>
        <taxon>Lentisphaerota</taxon>
        <taxon>Oligosphaeria</taxon>
        <taxon>Oligosphaerales</taxon>
        <taxon>Oligosphaeraceae</taxon>
        <taxon>Oligosphaera</taxon>
    </lineage>
</organism>
<reference evidence="1" key="1">
    <citation type="submission" date="2023-07" db="EMBL/GenBank/DDBJ databases">
        <title>Genomic Encyclopedia of Type Strains, Phase IV (KMG-IV): sequencing the most valuable type-strain genomes for metagenomic binning, comparative biology and taxonomic classification.</title>
        <authorList>
            <person name="Goeker M."/>
        </authorList>
    </citation>
    <scope>NUCLEOTIDE SEQUENCE</scope>
    <source>
        <strain evidence="1">DSM 24202</strain>
    </source>
</reference>
<protein>
    <submittedName>
        <fullName evidence="1">RecA/RadA family phage recombinase</fullName>
    </submittedName>
</protein>
<name>A0AAE3VHZ3_9BACT</name>
<evidence type="ECO:0000313" key="1">
    <source>
        <dbReference type="EMBL" id="MDQ0291022.1"/>
    </source>
</evidence>
<dbReference type="Proteomes" id="UP001238163">
    <property type="component" value="Unassembled WGS sequence"/>
</dbReference>
<comment type="caution">
    <text evidence="1">The sequence shown here is derived from an EMBL/GenBank/DDBJ whole genome shotgun (WGS) entry which is preliminary data.</text>
</comment>
<proteinExistence type="predicted"/>
<accession>A0AAE3VHZ3</accession>
<sequence>MDAIYYQQGNSLDYTPTSAVGAGDVIALQNNYWGVAKLDIAANALGCLAVAGVFKVGKPAGAIAFGALLYWNALTKQAQTTPIDNAYIGRAAAAAGDDDADVLLALNASNIGTVSAPEAQAEPAPSAADVTPTVGNAPTATNAADVTVTGTYADDDDALEAAINANRADVAAILTWAGAAKTDIGALATNLNKINDDIAAIVAKLKTAGIFE</sequence>
<gene>
    <name evidence="1" type="ORF">J3R75_003129</name>
</gene>
<dbReference type="RefSeq" id="WP_307263212.1">
    <property type="nucleotide sequence ID" value="NZ_JAUSVL010000001.1"/>
</dbReference>
<dbReference type="Pfam" id="PF09956">
    <property type="entry name" value="Phage_cement_2"/>
    <property type="match status" value="1"/>
</dbReference>
<dbReference type="AlphaFoldDB" id="A0AAE3VHZ3"/>
<dbReference type="EMBL" id="JAUSVL010000001">
    <property type="protein sequence ID" value="MDQ0291022.1"/>
    <property type="molecule type" value="Genomic_DNA"/>
</dbReference>
<keyword evidence="2" id="KW-1185">Reference proteome</keyword>